<comment type="similarity">
    <text evidence="2">Belongs to the RecX family.</text>
</comment>
<dbReference type="InterPro" id="IPR053925">
    <property type="entry name" value="RecX_HTH_3rd"/>
</dbReference>
<reference evidence="6" key="2">
    <citation type="submission" date="2020-09" db="EMBL/GenBank/DDBJ databases">
        <authorList>
            <person name="Sun Q."/>
            <person name="Zhou Y."/>
        </authorList>
    </citation>
    <scope>NUCLEOTIDE SEQUENCE</scope>
    <source>
        <strain evidence="6">CGMCC 1.15758</strain>
    </source>
</reference>
<organism evidence="6 7">
    <name type="scientific">Cysteiniphilum litorale</name>
    <dbReference type="NCBI Taxonomy" id="2056700"/>
    <lineage>
        <taxon>Bacteria</taxon>
        <taxon>Pseudomonadati</taxon>
        <taxon>Pseudomonadota</taxon>
        <taxon>Gammaproteobacteria</taxon>
        <taxon>Thiotrichales</taxon>
        <taxon>Fastidiosibacteraceae</taxon>
        <taxon>Cysteiniphilum</taxon>
    </lineage>
</organism>
<dbReference type="AlphaFoldDB" id="A0A8J2Z4V0"/>
<evidence type="ECO:0000313" key="6">
    <source>
        <dbReference type="EMBL" id="GGF99437.1"/>
    </source>
</evidence>
<reference evidence="6" key="1">
    <citation type="journal article" date="2014" name="Int. J. Syst. Evol. Microbiol.">
        <title>Complete genome sequence of Corynebacterium casei LMG S-19264T (=DSM 44701T), isolated from a smear-ripened cheese.</title>
        <authorList>
            <consortium name="US DOE Joint Genome Institute (JGI-PGF)"/>
            <person name="Walter F."/>
            <person name="Albersmeier A."/>
            <person name="Kalinowski J."/>
            <person name="Ruckert C."/>
        </authorList>
    </citation>
    <scope>NUCLEOTIDE SEQUENCE</scope>
    <source>
        <strain evidence="6">CGMCC 1.15758</strain>
    </source>
</reference>
<proteinExistence type="inferred from homology"/>
<dbReference type="Pfam" id="PF21981">
    <property type="entry name" value="RecX_HTH3"/>
    <property type="match status" value="1"/>
</dbReference>
<dbReference type="RefSeq" id="WP_117002903.1">
    <property type="nucleotide sequence ID" value="NZ_BMJS01000017.1"/>
</dbReference>
<evidence type="ECO:0000256" key="4">
    <source>
        <dbReference type="ARBA" id="ARBA00022490"/>
    </source>
</evidence>
<evidence type="ECO:0000256" key="2">
    <source>
        <dbReference type="ARBA" id="ARBA00009695"/>
    </source>
</evidence>
<keyword evidence="4" id="KW-0963">Cytoplasm</keyword>
<dbReference type="PANTHER" id="PTHR33602">
    <property type="entry name" value="REGULATORY PROTEIN RECX FAMILY PROTEIN"/>
    <property type="match status" value="1"/>
</dbReference>
<evidence type="ECO:0000256" key="1">
    <source>
        <dbReference type="ARBA" id="ARBA00004496"/>
    </source>
</evidence>
<evidence type="ECO:0000313" key="7">
    <source>
        <dbReference type="Proteomes" id="UP000636949"/>
    </source>
</evidence>
<sequence>MPKNNSERDYLFYLLSKQEYSYAQLKQKLIQRNHIPLTEIESLLQEFVDNQWQSDERCAELMIKSALYKHYGLLRIKQKLVYEKGIDIAIFEKIINSLDIDWFEQAHLCYQKKYHDKAQDLKEKQKRLQYLLRQGHGMSMALEVVSS</sequence>
<dbReference type="PANTHER" id="PTHR33602:SF1">
    <property type="entry name" value="REGULATORY PROTEIN RECX FAMILY PROTEIN"/>
    <property type="match status" value="1"/>
</dbReference>
<protein>
    <recommendedName>
        <fullName evidence="3">Regulatory protein RecX</fullName>
    </recommendedName>
</protein>
<evidence type="ECO:0000256" key="3">
    <source>
        <dbReference type="ARBA" id="ARBA00018111"/>
    </source>
</evidence>
<comment type="subcellular location">
    <subcellularLocation>
        <location evidence="1">Cytoplasm</location>
    </subcellularLocation>
</comment>
<dbReference type="GO" id="GO:0005737">
    <property type="term" value="C:cytoplasm"/>
    <property type="evidence" value="ECO:0007669"/>
    <property type="project" value="UniProtKB-SubCell"/>
</dbReference>
<dbReference type="GO" id="GO:0006282">
    <property type="term" value="P:regulation of DNA repair"/>
    <property type="evidence" value="ECO:0007669"/>
    <property type="project" value="InterPro"/>
</dbReference>
<evidence type="ECO:0000259" key="5">
    <source>
        <dbReference type="Pfam" id="PF21981"/>
    </source>
</evidence>
<dbReference type="InterPro" id="IPR003783">
    <property type="entry name" value="Regulatory_RecX"/>
</dbReference>
<dbReference type="OrthoDB" id="7066780at2"/>
<gene>
    <name evidence="6" type="primary">recX</name>
    <name evidence="6" type="ORF">GCM10010995_15890</name>
</gene>
<dbReference type="InterPro" id="IPR036388">
    <property type="entry name" value="WH-like_DNA-bd_sf"/>
</dbReference>
<dbReference type="EMBL" id="BMJS01000017">
    <property type="protein sequence ID" value="GGF99437.1"/>
    <property type="molecule type" value="Genomic_DNA"/>
</dbReference>
<feature type="domain" description="RecX third three-helical" evidence="5">
    <location>
        <begin position="100"/>
        <end position="144"/>
    </location>
</feature>
<name>A0A8J2Z4V0_9GAMM</name>
<accession>A0A8J2Z4V0</accession>
<dbReference type="Proteomes" id="UP000636949">
    <property type="component" value="Unassembled WGS sequence"/>
</dbReference>
<keyword evidence="7" id="KW-1185">Reference proteome</keyword>
<comment type="caution">
    <text evidence="6">The sequence shown here is derived from an EMBL/GenBank/DDBJ whole genome shotgun (WGS) entry which is preliminary data.</text>
</comment>
<dbReference type="Gene3D" id="1.10.10.10">
    <property type="entry name" value="Winged helix-like DNA-binding domain superfamily/Winged helix DNA-binding domain"/>
    <property type="match status" value="3"/>
</dbReference>